<gene>
    <name evidence="1" type="ORF">BDDG_06079</name>
</gene>
<sequence>MNNLLFKKSVPGFEKTAAEKTDVDDIVKISDTEKKNDLTIVSMKRMSTSFKCKILNLIALKLLKCIQISEQSISTSVKTDSETKTSYSTPAKMIHKIKISDV</sequence>
<dbReference type="OrthoDB" id="4190073at2759"/>
<evidence type="ECO:0000313" key="1">
    <source>
        <dbReference type="EMBL" id="EGE83135.1"/>
    </source>
</evidence>
<accession>F2TIS2</accession>
<proteinExistence type="predicted"/>
<dbReference type="AlphaFoldDB" id="F2TIS2"/>
<name>F2TIS2_AJEDA</name>
<dbReference type="HOGENOM" id="CLU_2276721_0_0_1"/>
<reference evidence="1" key="1">
    <citation type="submission" date="2010-03" db="EMBL/GenBank/DDBJ databases">
        <title>Annotation of Blastomyces dermatitidis strain ATCC 18188.</title>
        <authorList>
            <consortium name="The Broad Institute Genome Sequencing Platform"/>
            <consortium name="Broad Institute Genome Sequencing Center for Infectious Disease."/>
            <person name="Cuomo C."/>
            <person name="Klein B."/>
            <person name="Sullivan T."/>
            <person name="Heitman J."/>
            <person name="Young S."/>
            <person name="Zeng Q."/>
            <person name="Gargeya S."/>
            <person name="Alvarado L."/>
            <person name="Berlin A.M."/>
            <person name="Chapman S.B."/>
            <person name="Chen Z."/>
            <person name="Freedman E."/>
            <person name="Gellesch M."/>
            <person name="Goldberg J."/>
            <person name="Griggs A."/>
            <person name="Gujja S."/>
            <person name="Heilman E."/>
            <person name="Heiman D."/>
            <person name="Howarth C."/>
            <person name="Mehta T."/>
            <person name="Neiman D."/>
            <person name="Pearson M."/>
            <person name="Roberts A."/>
            <person name="Saif S."/>
            <person name="Shea T."/>
            <person name="Shenoy N."/>
            <person name="Sisk P."/>
            <person name="Stolte C."/>
            <person name="Sykes S."/>
            <person name="White J."/>
            <person name="Yandava C."/>
            <person name="Haas B."/>
            <person name="Nusbaum C."/>
            <person name="Birren B."/>
        </authorList>
    </citation>
    <scope>NUCLEOTIDE SEQUENCE [LARGE SCALE GENOMIC DNA]</scope>
    <source>
        <strain evidence="1">ATCC 18188</strain>
    </source>
</reference>
<dbReference type="Proteomes" id="UP000007802">
    <property type="component" value="Unassembled WGS sequence"/>
</dbReference>
<protein>
    <submittedName>
        <fullName evidence="1">Uncharacterized protein</fullName>
    </submittedName>
</protein>
<organism evidence="1">
    <name type="scientific">Ajellomyces dermatitidis (strain ATCC 18188 / CBS 674.68)</name>
    <name type="common">Blastomyces dermatitidis</name>
    <dbReference type="NCBI Taxonomy" id="653446"/>
    <lineage>
        <taxon>Eukaryota</taxon>
        <taxon>Fungi</taxon>
        <taxon>Dikarya</taxon>
        <taxon>Ascomycota</taxon>
        <taxon>Pezizomycotina</taxon>
        <taxon>Eurotiomycetes</taxon>
        <taxon>Eurotiomycetidae</taxon>
        <taxon>Onygenales</taxon>
        <taxon>Ajellomycetaceae</taxon>
        <taxon>Blastomyces</taxon>
    </lineage>
</organism>
<dbReference type="EMBL" id="GG749444">
    <property type="protein sequence ID" value="EGE83135.1"/>
    <property type="molecule type" value="Genomic_DNA"/>
</dbReference>